<sequence>MTRCLLQVAIKNREENHVYSSCYDLCWCSPKVKCRNVAESQPKRYNVKVSSDARPNAAGYLLRIYSILFLATIS</sequence>
<protein>
    <submittedName>
        <fullName evidence="1">Uncharacterized protein</fullName>
    </submittedName>
</protein>
<evidence type="ECO:0000313" key="1">
    <source>
        <dbReference type="EMBL" id="CAH1989709.1"/>
    </source>
</evidence>
<reference evidence="1" key="1">
    <citation type="submission" date="2022-03" db="EMBL/GenBank/DDBJ databases">
        <authorList>
            <person name="Sayadi A."/>
        </authorList>
    </citation>
    <scope>NUCLEOTIDE SEQUENCE</scope>
</reference>
<keyword evidence="2" id="KW-1185">Reference proteome</keyword>
<comment type="caution">
    <text evidence="1">The sequence shown here is derived from an EMBL/GenBank/DDBJ whole genome shotgun (WGS) entry which is preliminary data.</text>
</comment>
<dbReference type="AlphaFoldDB" id="A0A9P0PKJ9"/>
<accession>A0A9P0PKJ9</accession>
<proteinExistence type="predicted"/>
<organism evidence="1 2">
    <name type="scientific">Acanthoscelides obtectus</name>
    <name type="common">Bean weevil</name>
    <name type="synonym">Bruchus obtectus</name>
    <dbReference type="NCBI Taxonomy" id="200917"/>
    <lineage>
        <taxon>Eukaryota</taxon>
        <taxon>Metazoa</taxon>
        <taxon>Ecdysozoa</taxon>
        <taxon>Arthropoda</taxon>
        <taxon>Hexapoda</taxon>
        <taxon>Insecta</taxon>
        <taxon>Pterygota</taxon>
        <taxon>Neoptera</taxon>
        <taxon>Endopterygota</taxon>
        <taxon>Coleoptera</taxon>
        <taxon>Polyphaga</taxon>
        <taxon>Cucujiformia</taxon>
        <taxon>Chrysomeloidea</taxon>
        <taxon>Chrysomelidae</taxon>
        <taxon>Bruchinae</taxon>
        <taxon>Bruchini</taxon>
        <taxon>Acanthoscelides</taxon>
    </lineage>
</organism>
<name>A0A9P0PKJ9_ACAOB</name>
<dbReference type="Proteomes" id="UP001152888">
    <property type="component" value="Unassembled WGS sequence"/>
</dbReference>
<gene>
    <name evidence="1" type="ORF">ACAOBT_LOCUS19196</name>
</gene>
<dbReference type="EMBL" id="CAKOFQ010007070">
    <property type="protein sequence ID" value="CAH1989709.1"/>
    <property type="molecule type" value="Genomic_DNA"/>
</dbReference>
<evidence type="ECO:0000313" key="2">
    <source>
        <dbReference type="Proteomes" id="UP001152888"/>
    </source>
</evidence>